<gene>
    <name evidence="1" type="ORF">N8T08_004708</name>
</gene>
<reference evidence="1 2" key="1">
    <citation type="journal article" date="2023" name="ACS Omega">
        <title>Identification of the Neoaspergillic Acid Biosynthesis Gene Cluster by Establishing an In Vitro CRISPR-Ribonucleoprotein Genetic System in Aspergillus melleus.</title>
        <authorList>
            <person name="Yuan B."/>
            <person name="Grau M.F."/>
            <person name="Murata R.M."/>
            <person name="Torok T."/>
            <person name="Venkateswaran K."/>
            <person name="Stajich J.E."/>
            <person name="Wang C.C.C."/>
        </authorList>
    </citation>
    <scope>NUCLEOTIDE SEQUENCE [LARGE SCALE GENOMIC DNA]</scope>
    <source>
        <strain evidence="1 2">IMV 1140</strain>
    </source>
</reference>
<protein>
    <submittedName>
        <fullName evidence="1">Type I Iterative Polyketide synthase (PKS)</fullName>
    </submittedName>
</protein>
<evidence type="ECO:0000313" key="1">
    <source>
        <dbReference type="EMBL" id="KAK1144993.1"/>
    </source>
</evidence>
<comment type="caution">
    <text evidence="1">The sequence shown here is derived from an EMBL/GenBank/DDBJ whole genome shotgun (WGS) entry which is preliminary data.</text>
</comment>
<dbReference type="Proteomes" id="UP001177260">
    <property type="component" value="Unassembled WGS sequence"/>
</dbReference>
<proteinExistence type="predicted"/>
<name>A0ACC3B451_9EURO</name>
<evidence type="ECO:0000313" key="2">
    <source>
        <dbReference type="Proteomes" id="UP001177260"/>
    </source>
</evidence>
<organism evidence="1 2">
    <name type="scientific">Aspergillus melleus</name>
    <dbReference type="NCBI Taxonomy" id="138277"/>
    <lineage>
        <taxon>Eukaryota</taxon>
        <taxon>Fungi</taxon>
        <taxon>Dikarya</taxon>
        <taxon>Ascomycota</taxon>
        <taxon>Pezizomycotina</taxon>
        <taxon>Eurotiomycetes</taxon>
        <taxon>Eurotiomycetidae</taxon>
        <taxon>Eurotiales</taxon>
        <taxon>Aspergillaceae</taxon>
        <taxon>Aspergillus</taxon>
        <taxon>Aspergillus subgen. Circumdati</taxon>
    </lineage>
</organism>
<dbReference type="EMBL" id="JAOPJF010000027">
    <property type="protein sequence ID" value="KAK1144993.1"/>
    <property type="molecule type" value="Genomic_DNA"/>
</dbReference>
<accession>A0ACC3B451</accession>
<keyword evidence="2" id="KW-1185">Reference proteome</keyword>
<sequence length="2440" mass="267721">MLTSTESADEHLDSSTQSDRPYAMHSQQTSAANIIENGANGNKNMDGGKQNAGPEQLAIVGMACRLPGDVSNPEDFWELCSRGRSAWSPIPESRFNASAFYHPNPDRAGSINTKGGHFLKEDVGLFDAPFFNITLQEARSLDPQQRLALEWRKIGVFAGASLPEYDMNNFKDTEASPIGANQDGRTRGITMPNGAAQESLMRSAYEDAGVDPALTGYVEAHGTGTQVGDPIEATALNTIFGKGRTSRQPLFIGSVKSNLGHLEGASGVVSIIKTALMLERGFVLPNCNFDKANEDIPMAKWNMKVPKKLAPWPRGKPYASVNNFGFGGSNAHVILRAGPRSRGDGTIKPDPLPRKVFVLTGHDKQALAQRANDLNAYLVKHPSIFDNHLLGNIAYTIGQRRSFFQWRLAVSASLDKELVEFLTNNPEPHRATQEPVLAFVFTGQGAQWLGMGKELIGTYPVFKQTMQAVDACLADLGAGFSMIDELHLTDPAMSSLSKAHMSQPACTAVQLALVDLLRSWGIKPSAVTGHSSGEIAAAYAAHNLTLVECVQIAYARGLASGFLTQSSRTQGAMLAVGASAAEVQPFVDALTNKHAVIACVNSGSSVTVSGDEDAIVELQGILDREQMFTRRLQVDVAYHSHHMKQVAQQYRLLMGKIVPKESDVPFHSAVHGQKIPAKDLDASYWVDNLVSRVEFVQALQNLVTENPEVTTLIEIGPHCALQTPIKQIVSQSFSSKNIQYLPSLKRKVDAVEAAQQLAGALFVRGYSVDLGAVNFPDSSENAHKPTLLTNIPKYPWNHSERYWHLSRLAHNLYYRPTPRNDLLGSLCMENIDFEPRWRNILRLDDFPWIRQHKVLGSNVVPLTAFLSMAIEAMATHAALHHITLEKIDLRDVSISRALTIAEGASVETMFTLKRVNESAGKPIGSWHEFKAFSWVETRGWEQHFQGFVKGQESQDANPVDGQRRQAAISAEISRQLSDLKASCTVPVDSEALYSNVGSSGVEYGPLFRCLSNIFVSEDSKSRAKFSVPDTKTCMPLEYETDCIIHSVALDHCLQLLWTLLGYQHGRLDVTHVPSRISQFSISLNRPFSAGTQFELYACPPLPSPTRRPRGNRILVMRPEDPENPAIEIDGAVVIPLSNDGGKSWAKEPHATCYKLHWEPCLDFLSTKDYKSLLEGSNGDPHGVQRMRLLDRLAEHYLRNALEQVSHEEVRNLENHYLKFYHWIHKACKSARLAEPLSEQTIDYVRTMNGSGALLYQIGSSLPKILRGEVDPLNCMLEDDLLNRYYQEIDNMRQSYSQVSVCINQMGHQNPNINILEIGAGTGGATVPILEALGGGKSGTTPRFSQYTYTDISPGFFEKAKVKFEPWDHLMTYQTLDISSDPTRQGYQSHSYDLVVACNVLHATPEINKTVENVRMLLKPGGKLILIEETSFKARLFPFAALPGWWLSQDANRIDGPLLDPNGWNSVLTANDFSGIDILLDDYPDSEDRSSSIMVSTAKGSKNGPENDGDIVIINSGNSKSHLREGLKKSIRQTTGVDPVEVALTQANVTGKWCIFLGDMEQAILSQLDPIHFKKIQDLVSGARGLLWVIQHNGKYSRSLAENMVIGLARTVRSETGLPFVTLDLGEKLNTSTVEALDHIEKVFNGVFCRKSQFTEADMEFTIRQGRICVSRLVDNDALNLSIQQETQEAPPQLQLFQQPQRPLKLTTGHSRMLDELYFTDDRSLADPLPEHHIEIRVSHVGLNFRDVLVAMGQLQEGMLGQECSGVITAVGTKVTDFQVGDRVFAMSPGCLSTIARCPAYCACTLPENVSLELAASISTVFSTAYYSLIDLGRLQKGESILIHAAAGGVGQAAIIIAQSVGAQVFATVGSQEKKEFLMETYNIDSDQIYFSRDTSFAQGILHATDGEGVDVALNSLDGDALQATFKCVAPFGRFIEMGKRDIVQNSRLEMAPFDRNVSFASVDMNVVREKRPKMFNRLLRNSVDLFVRSRALTQWPVTTISISEIESGFRALQGGQVIGKMVVQMVDDPDGEHAMVKVHPVRKPGALVQPNASYIIVGGTGGIGLDLASWLPSKGATHLILVSRSGAASDNAKRTVQELTENGIIVEICRCDISNQADVTEKLGHVLRQMPPVRGVIYGAMVLRDILFEKMTYDDYMVVIKPRVHGIMNLQSLLKSTATLDFFINLSSGASFIGNMGQAQYAASGGFMAALAQYPQSSGLPCTTLDLPIVRGVGYLSEDQQKLEQVSAQLGTSAITAVEIRCIVAAAIRNEIRESSEGHCVIGFDFIKSTPVAELPHWVKDARFSNLTRLSQLMETAASNSAVAKQTAVEVSPATAVRSARALDAAESLVVDAVIKKLSSILMRPAEELDPSVPISVYGLDSLVAIEVRNWITRELEASLQILEILASDSLPVLARLILKKSGILSLKIKGEWGLIANEG</sequence>